<dbReference type="RefSeq" id="WP_338610266.1">
    <property type="nucleotide sequence ID" value="NZ_CP146275.1"/>
</dbReference>
<name>A0ABZ2I5U9_9HYPH</name>
<organism evidence="3 4">
    <name type="scientific">Pelagibacterium nitratireducens</name>
    <dbReference type="NCBI Taxonomy" id="1046114"/>
    <lineage>
        <taxon>Bacteria</taxon>
        <taxon>Pseudomonadati</taxon>
        <taxon>Pseudomonadota</taxon>
        <taxon>Alphaproteobacteria</taxon>
        <taxon>Hyphomicrobiales</taxon>
        <taxon>Devosiaceae</taxon>
        <taxon>Pelagibacterium</taxon>
    </lineage>
</organism>
<feature type="domain" description="UspA" evidence="2">
    <location>
        <begin position="164"/>
        <end position="283"/>
    </location>
</feature>
<accession>A0ABZ2I5U9</accession>
<evidence type="ECO:0000259" key="2">
    <source>
        <dbReference type="Pfam" id="PF00582"/>
    </source>
</evidence>
<dbReference type="Pfam" id="PF00582">
    <property type="entry name" value="Usp"/>
    <property type="match status" value="2"/>
</dbReference>
<reference evidence="3 4" key="1">
    <citation type="submission" date="2024-02" db="EMBL/GenBank/DDBJ databases">
        <title>Complete genome sequence of Pelagibacterium nitratireducens ZH15.</title>
        <authorList>
            <person name="Zhao L.H."/>
        </authorList>
    </citation>
    <scope>NUCLEOTIDE SEQUENCE [LARGE SCALE GENOMIC DNA]</scope>
    <source>
        <strain evidence="3 4">ZH15</strain>
    </source>
</reference>
<dbReference type="EMBL" id="CP146275">
    <property type="protein sequence ID" value="WWT34378.1"/>
    <property type="molecule type" value="Genomic_DNA"/>
</dbReference>
<evidence type="ECO:0000313" key="4">
    <source>
        <dbReference type="Proteomes" id="UP001369958"/>
    </source>
</evidence>
<dbReference type="InterPro" id="IPR006015">
    <property type="entry name" value="Universal_stress_UspA"/>
</dbReference>
<dbReference type="InterPro" id="IPR006016">
    <property type="entry name" value="UspA"/>
</dbReference>
<dbReference type="PRINTS" id="PR01438">
    <property type="entry name" value="UNVRSLSTRESS"/>
</dbReference>
<dbReference type="SUPFAM" id="SSF52402">
    <property type="entry name" value="Adenine nucleotide alpha hydrolases-like"/>
    <property type="match status" value="2"/>
</dbReference>
<comment type="similarity">
    <text evidence="1">Belongs to the universal stress protein A family.</text>
</comment>
<evidence type="ECO:0000256" key="1">
    <source>
        <dbReference type="ARBA" id="ARBA00008791"/>
    </source>
</evidence>
<sequence length="283" mass="30076">MGNKLVALVDGSVYSKSVCENAAWLATRSGQPVEVLHVLGRRDVPVTDLSGSIALGARSALLADLADLDERRARLSQQKGRAILEDAQSILTDGGVKAVSTRLMNGDIVETLSDLEKDAELLVIGKRGEGADFAKLHLGSNLERVVRSSKRPVFVAARSFVDIKTVLVAFDGGPSAMKAVDYIATSPIFAGVSIRLLTVGNESGDAWAKLEAAKARLATAGLDVTADIQAGQAETVITRVVEQDGVDLLIMGAYGHSRIRSLFIGSTTSEMMRSCKIPVLLFR</sequence>
<dbReference type="PANTHER" id="PTHR46268">
    <property type="entry name" value="STRESS RESPONSE PROTEIN NHAX"/>
    <property type="match status" value="1"/>
</dbReference>
<dbReference type="Proteomes" id="UP001369958">
    <property type="component" value="Chromosome"/>
</dbReference>
<protein>
    <submittedName>
        <fullName evidence="3">Universal stress protein</fullName>
    </submittedName>
</protein>
<dbReference type="PANTHER" id="PTHR46268:SF15">
    <property type="entry name" value="UNIVERSAL STRESS PROTEIN HP_0031"/>
    <property type="match status" value="1"/>
</dbReference>
<dbReference type="CDD" id="cd00293">
    <property type="entry name" value="USP-like"/>
    <property type="match status" value="2"/>
</dbReference>
<dbReference type="Gene3D" id="3.40.50.12370">
    <property type="match status" value="1"/>
</dbReference>
<evidence type="ECO:0000313" key="3">
    <source>
        <dbReference type="EMBL" id="WWT34378.1"/>
    </source>
</evidence>
<gene>
    <name evidence="3" type="ORF">V6617_07895</name>
</gene>
<feature type="domain" description="UspA" evidence="2">
    <location>
        <begin position="3"/>
        <end position="155"/>
    </location>
</feature>
<proteinExistence type="inferred from homology"/>
<keyword evidence="4" id="KW-1185">Reference proteome</keyword>